<sequence length="84" mass="9935">LGQKAQLPILRSLKQLRQQHLLMLSLCSQRRSWIIWLLRCLRSELSSQRLFLKQYILRALSIPTSRRYSMVWVKISSSSLIVPI</sequence>
<name>A0A0R3SMJ9_HYMDI</name>
<organism evidence="1">
    <name type="scientific">Hymenolepis diminuta</name>
    <name type="common">Rat tapeworm</name>
    <dbReference type="NCBI Taxonomy" id="6216"/>
    <lineage>
        <taxon>Eukaryota</taxon>
        <taxon>Metazoa</taxon>
        <taxon>Spiralia</taxon>
        <taxon>Lophotrochozoa</taxon>
        <taxon>Platyhelminthes</taxon>
        <taxon>Cestoda</taxon>
        <taxon>Eucestoda</taxon>
        <taxon>Cyclophyllidea</taxon>
        <taxon>Hymenolepididae</taxon>
        <taxon>Hymenolepis</taxon>
    </lineage>
</organism>
<protein>
    <submittedName>
        <fullName evidence="1">Ovule protein</fullName>
    </submittedName>
</protein>
<reference evidence="1" key="1">
    <citation type="submission" date="2017-02" db="UniProtKB">
        <authorList>
            <consortium name="WormBaseParasite"/>
        </authorList>
    </citation>
    <scope>IDENTIFICATION</scope>
</reference>
<evidence type="ECO:0000313" key="1">
    <source>
        <dbReference type="WBParaSite" id="HDID_0000616401-mRNA-1"/>
    </source>
</evidence>
<proteinExistence type="predicted"/>
<accession>A0A0R3SMJ9</accession>
<dbReference type="WBParaSite" id="HDID_0000616401-mRNA-1">
    <property type="protein sequence ID" value="HDID_0000616401-mRNA-1"/>
    <property type="gene ID" value="HDID_0000616401"/>
</dbReference>
<dbReference type="AlphaFoldDB" id="A0A0R3SMJ9"/>